<evidence type="ECO:0000313" key="2">
    <source>
        <dbReference type="EMBL" id="QPH54516.1"/>
    </source>
</evidence>
<keyword evidence="3" id="KW-1185">Reference proteome</keyword>
<keyword evidence="1" id="KW-0812">Transmembrane</keyword>
<feature type="transmembrane region" description="Helical" evidence="1">
    <location>
        <begin position="57"/>
        <end position="79"/>
    </location>
</feature>
<protein>
    <submittedName>
        <fullName evidence="2">Polysaccharide biosynthesis C-terminal domain-containing protein</fullName>
    </submittedName>
</protein>
<proteinExistence type="predicted"/>
<dbReference type="AlphaFoldDB" id="A0A7S9QDU4"/>
<reference evidence="2 3" key="1">
    <citation type="submission" date="2020-11" db="EMBL/GenBank/DDBJ databases">
        <title>Description of Pontivivens ytuae sp. nov. isolated from deep sea sediment of Mariana Trench.</title>
        <authorList>
            <person name="Wang Z."/>
            <person name="Sun Q.-L."/>
            <person name="Xu X.-D."/>
            <person name="Tang Y.-Z."/>
            <person name="Zhang J."/>
        </authorList>
    </citation>
    <scope>NUCLEOTIDE SEQUENCE [LARGE SCALE GENOMIC DNA]</scope>
    <source>
        <strain evidence="2 3">MT2928</strain>
    </source>
</reference>
<dbReference type="EMBL" id="CP064942">
    <property type="protein sequence ID" value="QPH54516.1"/>
    <property type="molecule type" value="Genomic_DNA"/>
</dbReference>
<dbReference type="KEGG" id="poz:I0K15_01675"/>
<organism evidence="2 3">
    <name type="scientific">Pontivivens ytuae</name>
    <dbReference type="NCBI Taxonomy" id="2789856"/>
    <lineage>
        <taxon>Bacteria</taxon>
        <taxon>Pseudomonadati</taxon>
        <taxon>Pseudomonadota</taxon>
        <taxon>Alphaproteobacteria</taxon>
        <taxon>Rhodobacterales</taxon>
        <taxon>Paracoccaceae</taxon>
        <taxon>Pontivivens</taxon>
    </lineage>
</organism>
<name>A0A7S9QDU4_9RHOB</name>
<accession>A0A7S9QDU4</accession>
<dbReference type="Proteomes" id="UP000594800">
    <property type="component" value="Chromosome"/>
</dbReference>
<gene>
    <name evidence="2" type="ORF">I0K15_01675</name>
</gene>
<keyword evidence="1" id="KW-0472">Membrane</keyword>
<keyword evidence="1" id="KW-1133">Transmembrane helix</keyword>
<dbReference type="RefSeq" id="WP_196103725.1">
    <property type="nucleotide sequence ID" value="NZ_CP064942.1"/>
</dbReference>
<evidence type="ECO:0000313" key="3">
    <source>
        <dbReference type="Proteomes" id="UP000594800"/>
    </source>
</evidence>
<evidence type="ECO:0000256" key="1">
    <source>
        <dbReference type="SAM" id="Phobius"/>
    </source>
</evidence>
<sequence length="91" mass="9654">MAASLVPYALLRLYHHLFNALDRRWAPLRVVLAGVAPNVPLNGVLIQGVGGLDSLDLAGAGIASLLATTFSPVLTIWLWRSTRIAGARVPA</sequence>